<dbReference type="STRING" id="74031.SAMN04488077_10456"/>
<keyword evidence="3" id="KW-1185">Reference proteome</keyword>
<proteinExistence type="predicted"/>
<dbReference type="Pfam" id="PF10003">
    <property type="entry name" value="DUF2244"/>
    <property type="match status" value="1"/>
</dbReference>
<dbReference type="RefSeq" id="WP_050662912.1">
    <property type="nucleotide sequence ID" value="NZ_CP118494.1"/>
</dbReference>
<accession>A0A0L6CVE6</accession>
<keyword evidence="1" id="KW-0472">Membrane</keyword>
<dbReference type="OrthoDB" id="9808190at2"/>
<dbReference type="AlphaFoldDB" id="A0A0L6CVE6"/>
<gene>
    <name evidence="2" type="ORF">ROTO_20330</name>
</gene>
<protein>
    <recommendedName>
        <fullName evidence="4">Integral membrane protein</fullName>
    </recommendedName>
</protein>
<sequence length="168" mass="18895">MPYEWSTPPRGADADISLSLWPHRSLPRRGFAAFVLGTFTLITIPLYPLLGTVVLWGLLPFILAAVGGIWWALEHSYRSARVTEELVISPDEVHLTRTNPRGDVQEWDCNRYWARVQMHPKGGPVEHYITLKGSDREVEIGAFLSEDERKALYGELSDALRPPSPMAG</sequence>
<evidence type="ECO:0000313" key="3">
    <source>
        <dbReference type="Proteomes" id="UP000037046"/>
    </source>
</evidence>
<feature type="transmembrane region" description="Helical" evidence="1">
    <location>
        <begin position="53"/>
        <end position="73"/>
    </location>
</feature>
<evidence type="ECO:0008006" key="4">
    <source>
        <dbReference type="Google" id="ProtNLM"/>
    </source>
</evidence>
<evidence type="ECO:0000313" key="2">
    <source>
        <dbReference type="EMBL" id="KNX41438.1"/>
    </source>
</evidence>
<name>A0A0L6CVE6_9RHOB</name>
<reference evidence="3" key="1">
    <citation type="submission" date="2015-07" db="EMBL/GenBank/DDBJ databases">
        <title>Draft Genome Sequence of Roseovarius tolerans EL-164, a producer of N-Acylated Alanine Methyl Esters (NAMEs).</title>
        <authorList>
            <person name="Voget S."/>
            <person name="Bruns H."/>
            <person name="Wagner-Doebler I."/>
            <person name="Schulz S."/>
            <person name="Daniel R."/>
        </authorList>
    </citation>
    <scope>NUCLEOTIDE SEQUENCE [LARGE SCALE GENOMIC DNA]</scope>
    <source>
        <strain evidence="3">EL-164</strain>
    </source>
</reference>
<keyword evidence="1" id="KW-0812">Transmembrane</keyword>
<dbReference type="EMBL" id="LGVV01000024">
    <property type="protein sequence ID" value="KNX41438.1"/>
    <property type="molecule type" value="Genomic_DNA"/>
</dbReference>
<dbReference type="PATRIC" id="fig|74031.6.peg.2071"/>
<comment type="caution">
    <text evidence="2">The sequence shown here is derived from an EMBL/GenBank/DDBJ whole genome shotgun (WGS) entry which is preliminary data.</text>
</comment>
<keyword evidence="1" id="KW-1133">Transmembrane helix</keyword>
<dbReference type="Proteomes" id="UP000037046">
    <property type="component" value="Unassembled WGS sequence"/>
</dbReference>
<organism evidence="2 3">
    <name type="scientific">Roseovarius tolerans</name>
    <dbReference type="NCBI Taxonomy" id="74031"/>
    <lineage>
        <taxon>Bacteria</taxon>
        <taxon>Pseudomonadati</taxon>
        <taxon>Pseudomonadota</taxon>
        <taxon>Alphaproteobacteria</taxon>
        <taxon>Rhodobacterales</taxon>
        <taxon>Roseobacteraceae</taxon>
        <taxon>Roseovarius</taxon>
    </lineage>
</organism>
<feature type="transmembrane region" description="Helical" evidence="1">
    <location>
        <begin position="30"/>
        <end position="47"/>
    </location>
</feature>
<evidence type="ECO:0000256" key="1">
    <source>
        <dbReference type="SAM" id="Phobius"/>
    </source>
</evidence>
<dbReference type="InterPro" id="IPR019253">
    <property type="entry name" value="DUF2244_TM"/>
</dbReference>